<evidence type="ECO:0000256" key="6">
    <source>
        <dbReference type="ARBA" id="ARBA00023136"/>
    </source>
</evidence>
<comment type="subcellular location">
    <subcellularLocation>
        <location evidence="1">Cell membrane</location>
        <topology evidence="1">Multi-pass membrane protein</topology>
    </subcellularLocation>
</comment>
<evidence type="ECO:0000313" key="9">
    <source>
        <dbReference type="EMBL" id="MBP1327227.1"/>
    </source>
</evidence>
<dbReference type="EMBL" id="JAFIDA010000001">
    <property type="protein sequence ID" value="MBP1327227.1"/>
    <property type="molecule type" value="Genomic_DNA"/>
</dbReference>
<organism evidence="9 10">
    <name type="scientific">Leucobacter exalbidus</name>
    <dbReference type="NCBI Taxonomy" id="662960"/>
    <lineage>
        <taxon>Bacteria</taxon>
        <taxon>Bacillati</taxon>
        <taxon>Actinomycetota</taxon>
        <taxon>Actinomycetes</taxon>
        <taxon>Micrococcales</taxon>
        <taxon>Microbacteriaceae</taxon>
        <taxon>Leucobacter</taxon>
    </lineage>
</organism>
<dbReference type="GO" id="GO:0050380">
    <property type="term" value="F:undecaprenyl-diphosphatase activity"/>
    <property type="evidence" value="ECO:0007669"/>
    <property type="project" value="UniProtKB-EC"/>
</dbReference>
<evidence type="ECO:0000256" key="4">
    <source>
        <dbReference type="ARBA" id="ARBA00022801"/>
    </source>
</evidence>
<feature type="transmembrane region" description="Helical" evidence="7">
    <location>
        <begin position="199"/>
        <end position="217"/>
    </location>
</feature>
<dbReference type="RefSeq" id="WP_209706011.1">
    <property type="nucleotide sequence ID" value="NZ_JAFIDA010000001.1"/>
</dbReference>
<dbReference type="Gene3D" id="1.20.144.10">
    <property type="entry name" value="Phosphatidic acid phosphatase type 2/haloperoxidase"/>
    <property type="match status" value="1"/>
</dbReference>
<dbReference type="InterPro" id="IPR000326">
    <property type="entry name" value="PAP2/HPO"/>
</dbReference>
<accession>A0A940T4H0</accession>
<feature type="transmembrane region" description="Helical" evidence="7">
    <location>
        <begin position="143"/>
        <end position="163"/>
    </location>
</feature>
<gene>
    <name evidence="9" type="ORF">JOF28_002459</name>
</gene>
<dbReference type="AlphaFoldDB" id="A0A940T4H0"/>
<dbReference type="InterPro" id="IPR036938">
    <property type="entry name" value="PAP2/HPO_sf"/>
</dbReference>
<feature type="transmembrane region" description="Helical" evidence="7">
    <location>
        <begin position="25"/>
        <end position="50"/>
    </location>
</feature>
<evidence type="ECO:0000256" key="7">
    <source>
        <dbReference type="SAM" id="Phobius"/>
    </source>
</evidence>
<feature type="transmembrane region" description="Helical" evidence="7">
    <location>
        <begin position="70"/>
        <end position="96"/>
    </location>
</feature>
<feature type="domain" description="Phosphatidic acid phosphatase type 2/haloperoxidase" evidence="8">
    <location>
        <begin position="100"/>
        <end position="214"/>
    </location>
</feature>
<keyword evidence="2" id="KW-1003">Cell membrane</keyword>
<evidence type="ECO:0000256" key="2">
    <source>
        <dbReference type="ARBA" id="ARBA00022475"/>
    </source>
</evidence>
<reference evidence="9" key="1">
    <citation type="submission" date="2021-02" db="EMBL/GenBank/DDBJ databases">
        <title>Sequencing the genomes of 1000 actinobacteria strains.</title>
        <authorList>
            <person name="Klenk H.-P."/>
        </authorList>
    </citation>
    <scope>NUCLEOTIDE SEQUENCE</scope>
    <source>
        <strain evidence="9">DSM 22850</strain>
    </source>
</reference>
<evidence type="ECO:0000256" key="1">
    <source>
        <dbReference type="ARBA" id="ARBA00004651"/>
    </source>
</evidence>
<dbReference type="SMART" id="SM00014">
    <property type="entry name" value="acidPPc"/>
    <property type="match status" value="1"/>
</dbReference>
<proteinExistence type="predicted"/>
<feature type="transmembrane region" description="Helical" evidence="7">
    <location>
        <begin position="170"/>
        <end position="187"/>
    </location>
</feature>
<comment type="caution">
    <text evidence="9">The sequence shown here is derived from an EMBL/GenBank/DDBJ whole genome shotgun (WGS) entry which is preliminary data.</text>
</comment>
<dbReference type="EC" id="3.6.1.27" evidence="9"/>
<evidence type="ECO:0000256" key="5">
    <source>
        <dbReference type="ARBA" id="ARBA00022989"/>
    </source>
</evidence>
<keyword evidence="5 7" id="KW-1133">Transmembrane helix</keyword>
<dbReference type="SUPFAM" id="SSF48317">
    <property type="entry name" value="Acid phosphatase/Vanadium-dependent haloperoxidase"/>
    <property type="match status" value="1"/>
</dbReference>
<keyword evidence="6 7" id="KW-0472">Membrane</keyword>
<keyword evidence="10" id="KW-1185">Reference proteome</keyword>
<dbReference type="Pfam" id="PF01569">
    <property type="entry name" value="PAP2"/>
    <property type="match status" value="1"/>
</dbReference>
<dbReference type="GO" id="GO:0005886">
    <property type="term" value="C:plasma membrane"/>
    <property type="evidence" value="ECO:0007669"/>
    <property type="project" value="UniProtKB-SubCell"/>
</dbReference>
<evidence type="ECO:0000313" key="10">
    <source>
        <dbReference type="Proteomes" id="UP000675163"/>
    </source>
</evidence>
<evidence type="ECO:0000256" key="3">
    <source>
        <dbReference type="ARBA" id="ARBA00022692"/>
    </source>
</evidence>
<name>A0A940T4H0_9MICO</name>
<dbReference type="PANTHER" id="PTHR14969:SF62">
    <property type="entry name" value="DECAPRENYLPHOSPHORYL-5-PHOSPHORIBOSE PHOSPHATASE RV3807C-RELATED"/>
    <property type="match status" value="1"/>
</dbReference>
<sequence length="232" mass="23886">MHDVSHPSSGTATKPTPLPRNASTWAFLAIAVVVGFGAYLGFVSVGPLAIDDWWHGAARVERSSLGHALAVFMAEVGGGIGAASCAAIAAALFFAVRLPRGAATVLTAMLLGIAGSELLKALVSRPRPWDQLYSAAGSSYPSGHTMGAAALAVSIALVACSAYDFTSRQAAGVWSVAILWVATMAWSRTALHVHWLTDTLAGALLGTAAALIALALWHPERTVDQVNVSGSL</sequence>
<dbReference type="PANTHER" id="PTHR14969">
    <property type="entry name" value="SPHINGOSINE-1-PHOSPHATE PHOSPHOHYDROLASE"/>
    <property type="match status" value="1"/>
</dbReference>
<dbReference type="Proteomes" id="UP000675163">
    <property type="component" value="Unassembled WGS sequence"/>
</dbReference>
<keyword evidence="3 7" id="KW-0812">Transmembrane</keyword>
<protein>
    <submittedName>
        <fullName evidence="9">Undecaprenyl-diphosphatase</fullName>
        <ecNumber evidence="9">3.6.1.27</ecNumber>
    </submittedName>
</protein>
<keyword evidence="4 9" id="KW-0378">Hydrolase</keyword>
<evidence type="ECO:0000259" key="8">
    <source>
        <dbReference type="SMART" id="SM00014"/>
    </source>
</evidence>
<feature type="transmembrane region" description="Helical" evidence="7">
    <location>
        <begin position="103"/>
        <end position="123"/>
    </location>
</feature>